<dbReference type="PRINTS" id="PR00813">
    <property type="entry name" value="BCTERIALGSPG"/>
</dbReference>
<dbReference type="InterPro" id="IPR012902">
    <property type="entry name" value="N_methyl_site"/>
</dbReference>
<evidence type="ECO:0000313" key="4">
    <source>
        <dbReference type="Proteomes" id="UP000027982"/>
    </source>
</evidence>
<dbReference type="PANTHER" id="PTHR30093">
    <property type="entry name" value="GENERAL SECRETION PATHWAY PROTEIN G"/>
    <property type="match status" value="1"/>
</dbReference>
<name>A0A068NIW6_FIMGI</name>
<keyword evidence="2" id="KW-0472">Membrane</keyword>
<dbReference type="PANTHER" id="PTHR30093:SF2">
    <property type="entry name" value="TYPE II SECRETION SYSTEM PROTEIN H"/>
    <property type="match status" value="1"/>
</dbReference>
<gene>
    <name evidence="3" type="ORF">OP10G_0044</name>
</gene>
<reference evidence="3 4" key="1">
    <citation type="journal article" date="2014" name="PLoS ONE">
        <title>The first complete genome sequence of the class fimbriimonadia in the phylum armatimonadetes.</title>
        <authorList>
            <person name="Hu Z.Y."/>
            <person name="Wang Y.Z."/>
            <person name="Im W.T."/>
            <person name="Wang S.Y."/>
            <person name="Zhao G.P."/>
            <person name="Zheng H.J."/>
            <person name="Quan Z.X."/>
        </authorList>
    </citation>
    <scope>NUCLEOTIDE SEQUENCE [LARGE SCALE GENOMIC DNA]</scope>
    <source>
        <strain evidence="3">Gsoil 348</strain>
    </source>
</reference>
<dbReference type="Pfam" id="PF07963">
    <property type="entry name" value="N_methyl"/>
    <property type="match status" value="1"/>
</dbReference>
<keyword evidence="4" id="KW-1185">Reference proteome</keyword>
<dbReference type="eggNOG" id="COG4968">
    <property type="taxonomic scope" value="Bacteria"/>
</dbReference>
<dbReference type="STRING" id="661478.OP10G_0044"/>
<dbReference type="NCBIfam" id="TIGR02532">
    <property type="entry name" value="IV_pilin_GFxxxE"/>
    <property type="match status" value="1"/>
</dbReference>
<dbReference type="Gene3D" id="3.30.700.10">
    <property type="entry name" value="Glycoprotein, Type 4 Pilin"/>
    <property type="match status" value="1"/>
</dbReference>
<dbReference type="InterPro" id="IPR045584">
    <property type="entry name" value="Pilin-like"/>
</dbReference>
<dbReference type="HOGENOM" id="CLU_041661_1_0_0"/>
<dbReference type="KEGG" id="fgi:OP10G_0044"/>
<keyword evidence="2" id="KW-1133">Transmembrane helix</keyword>
<proteinExistence type="predicted"/>
<sequence length="292" mass="31186">MQRSNHRAFTLIELLVVIAIIAILAAILFPVFAQAKNAAKGAQSLSNVKQLGTASIMYAGDTDDQFVAQYASIANGYGWQLSWSMLTMPYMKSYGILKDPDDNTRTTTAYDSGPKVSYVANGLLGGDCAGGAGAFWKFRGVIGFNGPSDWGPTNWYENGTRSQTQINQVAQTVLFATRSSTPPGTDHDSAAGKMEGAFGVWNAVFQGPSSSDAKDGNNGVLPGQKSLWSAPDPTYKGYIDRFYAGSSPVVYTDGHAKSVKPETTVDIPGGTTDGNGGGCFNKRYLNQWDALR</sequence>
<organism evidence="3 4">
    <name type="scientific">Fimbriimonas ginsengisoli Gsoil 348</name>
    <dbReference type="NCBI Taxonomy" id="661478"/>
    <lineage>
        <taxon>Bacteria</taxon>
        <taxon>Bacillati</taxon>
        <taxon>Armatimonadota</taxon>
        <taxon>Fimbriimonadia</taxon>
        <taxon>Fimbriimonadales</taxon>
        <taxon>Fimbriimonadaceae</taxon>
        <taxon>Fimbriimonas</taxon>
    </lineage>
</organism>
<dbReference type="EMBL" id="CP007139">
    <property type="protein sequence ID" value="AIE83412.1"/>
    <property type="molecule type" value="Genomic_DNA"/>
</dbReference>
<evidence type="ECO:0000256" key="2">
    <source>
        <dbReference type="SAM" id="Phobius"/>
    </source>
</evidence>
<dbReference type="AlphaFoldDB" id="A0A068NIW6"/>
<keyword evidence="2" id="KW-0812">Transmembrane</keyword>
<dbReference type="GO" id="GO:0015627">
    <property type="term" value="C:type II protein secretion system complex"/>
    <property type="evidence" value="ECO:0007669"/>
    <property type="project" value="InterPro"/>
</dbReference>
<dbReference type="GO" id="GO:0015628">
    <property type="term" value="P:protein secretion by the type II secretion system"/>
    <property type="evidence" value="ECO:0007669"/>
    <property type="project" value="InterPro"/>
</dbReference>
<protein>
    <recommendedName>
        <fullName evidence="5">Prepilin-type N-terminal cleavage/methylation domain-containing protein</fullName>
    </recommendedName>
</protein>
<feature type="transmembrane region" description="Helical" evidence="2">
    <location>
        <begin position="12"/>
        <end position="33"/>
    </location>
</feature>
<dbReference type="SUPFAM" id="SSF54523">
    <property type="entry name" value="Pili subunits"/>
    <property type="match status" value="1"/>
</dbReference>
<dbReference type="Proteomes" id="UP000027982">
    <property type="component" value="Chromosome"/>
</dbReference>
<dbReference type="InterPro" id="IPR000983">
    <property type="entry name" value="Bac_GSPG_pilin"/>
</dbReference>
<accession>A0A068NIW6</accession>
<evidence type="ECO:0000256" key="1">
    <source>
        <dbReference type="ARBA" id="ARBA00022481"/>
    </source>
</evidence>
<evidence type="ECO:0008006" key="5">
    <source>
        <dbReference type="Google" id="ProtNLM"/>
    </source>
</evidence>
<dbReference type="OrthoDB" id="9799033at2"/>
<evidence type="ECO:0000313" key="3">
    <source>
        <dbReference type="EMBL" id="AIE83412.1"/>
    </source>
</evidence>
<dbReference type="RefSeq" id="WP_025227907.1">
    <property type="nucleotide sequence ID" value="NZ_CP007139.1"/>
</dbReference>
<keyword evidence="1" id="KW-0488">Methylation</keyword>